<dbReference type="AlphaFoldDB" id="A0A0G1NDK4"/>
<proteinExistence type="predicted"/>
<dbReference type="Gene3D" id="3.30.700.10">
    <property type="entry name" value="Glycoprotein, Type 4 Pilin"/>
    <property type="match status" value="1"/>
</dbReference>
<protein>
    <submittedName>
        <fullName evidence="1">Uncharacterized protein</fullName>
    </submittedName>
</protein>
<name>A0A0G1NDK4_9BACT</name>
<accession>A0A0G1NDK4</accession>
<evidence type="ECO:0000313" key="1">
    <source>
        <dbReference type="EMBL" id="KKT82279.1"/>
    </source>
</evidence>
<comment type="caution">
    <text evidence="1">The sequence shown here is derived from an EMBL/GenBank/DDBJ whole genome shotgun (WGS) entry which is preliminary data.</text>
</comment>
<gene>
    <name evidence="1" type="ORF">UW78_C0001G0062</name>
</gene>
<organism evidence="1 2">
    <name type="scientific">Candidatus Azambacteria bacterium GW2011_GWA1_44_9</name>
    <dbReference type="NCBI Taxonomy" id="1618610"/>
    <lineage>
        <taxon>Bacteria</taxon>
        <taxon>Candidatus Azamiibacteriota</taxon>
    </lineage>
</organism>
<evidence type="ECO:0000313" key="2">
    <source>
        <dbReference type="Proteomes" id="UP000034595"/>
    </source>
</evidence>
<dbReference type="EMBL" id="LCJQ01000001">
    <property type="protein sequence ID" value="KKT82279.1"/>
    <property type="molecule type" value="Genomic_DNA"/>
</dbReference>
<sequence>MKKFRTSQSAFTLIELLVTTGIFLVLTSVVLAKYRSYSVKTTVANTAETIVLSLREAQVYGTSGRATSTTAVQCGGSSFNCPYGVRLIANNPTYVIFVDKDGSGTYNNVSERVEAINLSSGVNVSALSPNSPLDIVFKRPFPDALINNVPGNLTASFLVSNSTNSATVRITSAGQITIE</sequence>
<dbReference type="Pfam" id="PF07963">
    <property type="entry name" value="N_methyl"/>
    <property type="match status" value="1"/>
</dbReference>
<dbReference type="InterPro" id="IPR045584">
    <property type="entry name" value="Pilin-like"/>
</dbReference>
<dbReference type="SUPFAM" id="SSF54523">
    <property type="entry name" value="Pili subunits"/>
    <property type="match status" value="1"/>
</dbReference>
<dbReference type="NCBIfam" id="TIGR02532">
    <property type="entry name" value="IV_pilin_GFxxxE"/>
    <property type="match status" value="1"/>
</dbReference>
<reference evidence="1 2" key="1">
    <citation type="journal article" date="2015" name="Nature">
        <title>rRNA introns, odd ribosomes, and small enigmatic genomes across a large radiation of phyla.</title>
        <authorList>
            <person name="Brown C.T."/>
            <person name="Hug L.A."/>
            <person name="Thomas B.C."/>
            <person name="Sharon I."/>
            <person name="Castelle C.J."/>
            <person name="Singh A."/>
            <person name="Wilkins M.J."/>
            <person name="Williams K.H."/>
            <person name="Banfield J.F."/>
        </authorList>
    </citation>
    <scope>NUCLEOTIDE SEQUENCE [LARGE SCALE GENOMIC DNA]</scope>
</reference>
<dbReference type="InterPro" id="IPR012902">
    <property type="entry name" value="N_methyl_site"/>
</dbReference>
<dbReference type="Proteomes" id="UP000034595">
    <property type="component" value="Unassembled WGS sequence"/>
</dbReference>